<dbReference type="CDD" id="cd07185">
    <property type="entry name" value="OmpA_C-like"/>
    <property type="match status" value="1"/>
</dbReference>
<dbReference type="Pfam" id="PF00691">
    <property type="entry name" value="OmpA"/>
    <property type="match status" value="1"/>
</dbReference>
<dbReference type="NCBIfam" id="TIGR02802">
    <property type="entry name" value="Pal_lipo"/>
    <property type="match status" value="1"/>
</dbReference>
<evidence type="ECO:0000256" key="8">
    <source>
        <dbReference type="ARBA" id="ARBA00023306"/>
    </source>
</evidence>
<evidence type="ECO:0000256" key="2">
    <source>
        <dbReference type="ARBA" id="ARBA00022618"/>
    </source>
</evidence>
<dbReference type="PANTHER" id="PTHR30329">
    <property type="entry name" value="STATOR ELEMENT OF FLAGELLAR MOTOR COMPLEX"/>
    <property type="match status" value="1"/>
</dbReference>
<dbReference type="InterPro" id="IPR006664">
    <property type="entry name" value="OMP_bac"/>
</dbReference>
<evidence type="ECO:0000256" key="4">
    <source>
        <dbReference type="ARBA" id="ARBA00023136"/>
    </source>
</evidence>
<evidence type="ECO:0000256" key="7">
    <source>
        <dbReference type="ARBA" id="ARBA00023288"/>
    </source>
</evidence>
<dbReference type="Gene3D" id="3.30.1330.60">
    <property type="entry name" value="OmpA-like domain"/>
    <property type="match status" value="1"/>
</dbReference>
<keyword evidence="7 11" id="KW-0449">Lipoprotein</keyword>
<dbReference type="EMBL" id="UOGF01000081">
    <property type="protein sequence ID" value="VAX31980.1"/>
    <property type="molecule type" value="Genomic_DNA"/>
</dbReference>
<dbReference type="HAMAP" id="MF_02204">
    <property type="entry name" value="Pal"/>
    <property type="match status" value="1"/>
</dbReference>
<keyword evidence="4" id="KW-0472">Membrane</keyword>
<organism evidence="11">
    <name type="scientific">hydrothermal vent metagenome</name>
    <dbReference type="NCBI Taxonomy" id="652676"/>
    <lineage>
        <taxon>unclassified sequences</taxon>
        <taxon>metagenomes</taxon>
        <taxon>ecological metagenomes</taxon>
    </lineage>
</organism>
<dbReference type="PROSITE" id="PS51257">
    <property type="entry name" value="PROKAR_LIPOPROTEIN"/>
    <property type="match status" value="1"/>
</dbReference>
<evidence type="ECO:0000256" key="6">
    <source>
        <dbReference type="ARBA" id="ARBA00023237"/>
    </source>
</evidence>
<evidence type="ECO:0000256" key="3">
    <source>
        <dbReference type="ARBA" id="ARBA00022729"/>
    </source>
</evidence>
<sequence>MFKGASFFKTGLRSMVVLFVAFVFVGCAKKVSPVGGSEGIASGDQSSSSASSSQGKSGESGLVQGDTNKGMGSDTQSQDMAKGMTPTEKAEQKKAEKERAEEERAAEVMAASLPAFEKNVYFDFDKWTIRGDARDMLTGNARWLVANVDVKVKIEGHGDERGTNEYNLALGERRARSTKRYLMNLGVSSSRISFISYGEEKGACVEKTEGCFQKNRRAHFVVQ</sequence>
<evidence type="ECO:0000259" key="10">
    <source>
        <dbReference type="PROSITE" id="PS51123"/>
    </source>
</evidence>
<dbReference type="InterPro" id="IPR006665">
    <property type="entry name" value="OmpA-like"/>
</dbReference>
<dbReference type="GO" id="GO:0051301">
    <property type="term" value="P:cell division"/>
    <property type="evidence" value="ECO:0007669"/>
    <property type="project" value="UniProtKB-KW"/>
</dbReference>
<evidence type="ECO:0000256" key="5">
    <source>
        <dbReference type="ARBA" id="ARBA00023139"/>
    </source>
</evidence>
<gene>
    <name evidence="11" type="ORF">MNBD_NITROSPIRAE01-1836</name>
</gene>
<dbReference type="InterPro" id="IPR036737">
    <property type="entry name" value="OmpA-like_sf"/>
</dbReference>
<dbReference type="GO" id="GO:0009279">
    <property type="term" value="C:cell outer membrane"/>
    <property type="evidence" value="ECO:0007669"/>
    <property type="project" value="UniProtKB-SubCell"/>
</dbReference>
<feature type="region of interest" description="Disordered" evidence="9">
    <location>
        <begin position="36"/>
        <end position="103"/>
    </location>
</feature>
<dbReference type="InterPro" id="IPR050330">
    <property type="entry name" value="Bact_OuterMem_StrucFunc"/>
</dbReference>
<dbReference type="PROSITE" id="PS51123">
    <property type="entry name" value="OMPA_2"/>
    <property type="match status" value="1"/>
</dbReference>
<evidence type="ECO:0000256" key="1">
    <source>
        <dbReference type="ARBA" id="ARBA00004442"/>
    </source>
</evidence>
<reference evidence="11" key="1">
    <citation type="submission" date="2018-06" db="EMBL/GenBank/DDBJ databases">
        <authorList>
            <person name="Zhirakovskaya E."/>
        </authorList>
    </citation>
    <scope>NUCLEOTIDE SEQUENCE</scope>
</reference>
<keyword evidence="2" id="KW-0132">Cell division</keyword>
<feature type="domain" description="OmpA-like" evidence="10">
    <location>
        <begin position="109"/>
        <end position="223"/>
    </location>
</feature>
<dbReference type="PANTHER" id="PTHR30329:SF21">
    <property type="entry name" value="LIPOPROTEIN YIAD-RELATED"/>
    <property type="match status" value="1"/>
</dbReference>
<keyword evidence="3" id="KW-0732">Signal</keyword>
<comment type="subcellular location">
    <subcellularLocation>
        <location evidence="1">Cell outer membrane</location>
    </subcellularLocation>
</comment>
<evidence type="ECO:0000256" key="9">
    <source>
        <dbReference type="SAM" id="MobiDB-lite"/>
    </source>
</evidence>
<dbReference type="SUPFAM" id="SSF103088">
    <property type="entry name" value="OmpA-like"/>
    <property type="match status" value="1"/>
</dbReference>
<feature type="compositionally biased region" description="Low complexity" evidence="9">
    <location>
        <begin position="39"/>
        <end position="61"/>
    </location>
</feature>
<feature type="compositionally biased region" description="Basic and acidic residues" evidence="9">
    <location>
        <begin position="88"/>
        <end position="103"/>
    </location>
</feature>
<dbReference type="InterPro" id="IPR014169">
    <property type="entry name" value="Pal_lipo_C"/>
</dbReference>
<dbReference type="PRINTS" id="PR01021">
    <property type="entry name" value="OMPADOMAIN"/>
</dbReference>
<keyword evidence="8" id="KW-0131">Cell cycle</keyword>
<protein>
    <submittedName>
        <fullName evidence="11">Tol-Pal system peptidoglycan-associated lipoprotein PAL</fullName>
    </submittedName>
</protein>
<dbReference type="InterPro" id="IPR039001">
    <property type="entry name" value="Pal"/>
</dbReference>
<proteinExistence type="inferred from homology"/>
<keyword evidence="6" id="KW-0998">Cell outer membrane</keyword>
<keyword evidence="5" id="KW-0564">Palmitate</keyword>
<evidence type="ECO:0000313" key="11">
    <source>
        <dbReference type="EMBL" id="VAX31980.1"/>
    </source>
</evidence>
<dbReference type="AlphaFoldDB" id="A0A3B1DAW2"/>
<name>A0A3B1DAW2_9ZZZZ</name>
<accession>A0A3B1DAW2</accession>